<dbReference type="Proteomes" id="UP000245998">
    <property type="component" value="Unassembled WGS sequence"/>
</dbReference>
<keyword evidence="3 4" id="KW-0413">Isomerase</keyword>
<reference evidence="9 10" key="1">
    <citation type="submission" date="2018-04" db="EMBL/GenBank/DDBJ databases">
        <title>Camelliibacillus theae gen. nov., sp. nov., isolated from Pu'er tea.</title>
        <authorList>
            <person name="Niu L."/>
        </authorList>
    </citation>
    <scope>NUCLEOTIDE SEQUENCE [LARGE SCALE GENOMIC DNA]</scope>
    <source>
        <strain evidence="9 10">T8</strain>
    </source>
</reference>
<evidence type="ECO:0000259" key="8">
    <source>
        <dbReference type="Pfam" id="PF01416"/>
    </source>
</evidence>
<dbReference type="NCBIfam" id="TIGR00071">
    <property type="entry name" value="hisT_truA"/>
    <property type="match status" value="1"/>
</dbReference>
<dbReference type="EMBL" id="QCZG01000004">
    <property type="protein sequence ID" value="PWA12920.1"/>
    <property type="molecule type" value="Genomic_DNA"/>
</dbReference>
<evidence type="ECO:0000313" key="10">
    <source>
        <dbReference type="Proteomes" id="UP000245998"/>
    </source>
</evidence>
<organism evidence="9 10">
    <name type="scientific">Pueribacillus theae</name>
    <dbReference type="NCBI Taxonomy" id="2171751"/>
    <lineage>
        <taxon>Bacteria</taxon>
        <taxon>Bacillati</taxon>
        <taxon>Bacillota</taxon>
        <taxon>Bacilli</taxon>
        <taxon>Bacillales</taxon>
        <taxon>Bacillaceae</taxon>
        <taxon>Pueribacillus</taxon>
    </lineage>
</organism>
<dbReference type="Gene3D" id="3.30.70.660">
    <property type="entry name" value="Pseudouridine synthase I, catalytic domain, C-terminal subdomain"/>
    <property type="match status" value="1"/>
</dbReference>
<dbReference type="InterPro" id="IPR001406">
    <property type="entry name" value="PsdUridine_synth_TruA"/>
</dbReference>
<feature type="domain" description="Pseudouridine synthase I TruA alpha/beta" evidence="8">
    <location>
        <begin position="150"/>
        <end position="247"/>
    </location>
</feature>
<evidence type="ECO:0000256" key="4">
    <source>
        <dbReference type="HAMAP-Rule" id="MF_00171"/>
    </source>
</evidence>
<feature type="active site" description="Nucleophile" evidence="4 5">
    <location>
        <position position="55"/>
    </location>
</feature>
<comment type="caution">
    <text evidence="4">Lacks conserved residue(s) required for the propagation of feature annotation.</text>
</comment>
<keyword evidence="10" id="KW-1185">Reference proteome</keyword>
<dbReference type="PIRSF" id="PIRSF001430">
    <property type="entry name" value="tRNA_psdUrid_synth"/>
    <property type="match status" value="1"/>
</dbReference>
<comment type="caution">
    <text evidence="9">The sequence shown here is derived from an EMBL/GenBank/DDBJ whole genome shotgun (WGS) entry which is preliminary data.</text>
</comment>
<dbReference type="EC" id="5.4.99.12" evidence="4"/>
<dbReference type="Gene3D" id="3.30.70.580">
    <property type="entry name" value="Pseudouridine synthase I, catalytic domain, N-terminal subdomain"/>
    <property type="match status" value="1"/>
</dbReference>
<dbReference type="GO" id="GO:0031119">
    <property type="term" value="P:tRNA pseudouridine synthesis"/>
    <property type="evidence" value="ECO:0007669"/>
    <property type="project" value="UniProtKB-UniRule"/>
</dbReference>
<keyword evidence="2 4" id="KW-0819">tRNA processing</keyword>
<comment type="catalytic activity">
    <reaction evidence="4 7">
        <text>uridine(38/39/40) in tRNA = pseudouridine(38/39/40) in tRNA</text>
        <dbReference type="Rhea" id="RHEA:22376"/>
        <dbReference type="Rhea" id="RHEA-COMP:10085"/>
        <dbReference type="Rhea" id="RHEA-COMP:10087"/>
        <dbReference type="ChEBI" id="CHEBI:65314"/>
        <dbReference type="ChEBI" id="CHEBI:65315"/>
        <dbReference type="EC" id="5.4.99.12"/>
    </reaction>
</comment>
<evidence type="ECO:0000256" key="7">
    <source>
        <dbReference type="RuleBase" id="RU003792"/>
    </source>
</evidence>
<comment type="function">
    <text evidence="4">Formation of pseudouridine at positions 38, 39 and 40 in the anticodon stem and loop of transfer RNAs.</text>
</comment>
<dbReference type="GO" id="GO:0003723">
    <property type="term" value="F:RNA binding"/>
    <property type="evidence" value="ECO:0007669"/>
    <property type="project" value="InterPro"/>
</dbReference>
<dbReference type="SUPFAM" id="SSF55120">
    <property type="entry name" value="Pseudouridine synthase"/>
    <property type="match status" value="1"/>
</dbReference>
<comment type="subunit">
    <text evidence="4">Homodimer.</text>
</comment>
<evidence type="ECO:0000256" key="3">
    <source>
        <dbReference type="ARBA" id="ARBA00023235"/>
    </source>
</evidence>
<gene>
    <name evidence="4" type="primary">truA</name>
    <name evidence="9" type="ORF">DCC39_03360</name>
</gene>
<dbReference type="FunFam" id="3.30.70.580:FF:000001">
    <property type="entry name" value="tRNA pseudouridine synthase A"/>
    <property type="match status" value="1"/>
</dbReference>
<dbReference type="InterPro" id="IPR020103">
    <property type="entry name" value="PsdUridine_synth_cat_dom_sf"/>
</dbReference>
<dbReference type="AlphaFoldDB" id="A0A2U1K5X5"/>
<evidence type="ECO:0000256" key="5">
    <source>
        <dbReference type="PIRSR" id="PIRSR001430-1"/>
    </source>
</evidence>
<feature type="binding site" evidence="4 6">
    <location>
        <position position="113"/>
    </location>
    <ligand>
        <name>substrate</name>
    </ligand>
</feature>
<dbReference type="InterPro" id="IPR020097">
    <property type="entry name" value="PsdUridine_synth_TruA_a/b_dom"/>
</dbReference>
<feature type="domain" description="Pseudouridine synthase I TruA alpha/beta" evidence="8">
    <location>
        <begin position="8"/>
        <end position="106"/>
    </location>
</feature>
<protein>
    <recommendedName>
        <fullName evidence="4">tRNA pseudouridine synthase A</fullName>
        <ecNumber evidence="4">5.4.99.12</ecNumber>
    </recommendedName>
    <alternativeName>
        <fullName evidence="4">tRNA pseudouridine(38-40) synthase</fullName>
    </alternativeName>
    <alternativeName>
        <fullName evidence="4">tRNA pseudouridylate synthase I</fullName>
    </alternativeName>
    <alternativeName>
        <fullName evidence="4">tRNA-uridine isomerase I</fullName>
    </alternativeName>
</protein>
<evidence type="ECO:0000256" key="2">
    <source>
        <dbReference type="ARBA" id="ARBA00022694"/>
    </source>
</evidence>
<name>A0A2U1K5X5_9BACI</name>
<evidence type="ECO:0000256" key="1">
    <source>
        <dbReference type="ARBA" id="ARBA00009375"/>
    </source>
</evidence>
<dbReference type="InterPro" id="IPR020095">
    <property type="entry name" value="PsdUridine_synth_TruA_C"/>
</dbReference>
<evidence type="ECO:0000313" key="9">
    <source>
        <dbReference type="EMBL" id="PWA12920.1"/>
    </source>
</evidence>
<sequence>MTMPRIKAVLAYDGTAFAGYQVQPNARTVQGEIEAALKKMHKETAIRIYASGRTDAGVHAAGQVIHFDTTLNIKEQNWLKAFQALLPDDIVVHHIEYVQDDFHARFHAKKKEYRYRLFTKPFPDVFRRNYTLHVPYTLDINAMKEAMAFIVGTHDFTSFCASKTNVEEKTRTIFEADILEEDGELIFRFVGNGFLYNMVRILVGTLLEIGKKERSPLDMAEILEAKSREKAGATAPAHGLVLWSVHY</sequence>
<dbReference type="PANTHER" id="PTHR11142">
    <property type="entry name" value="PSEUDOURIDYLATE SYNTHASE"/>
    <property type="match status" value="1"/>
</dbReference>
<dbReference type="PANTHER" id="PTHR11142:SF0">
    <property type="entry name" value="TRNA PSEUDOURIDINE SYNTHASE-LIKE 1"/>
    <property type="match status" value="1"/>
</dbReference>
<dbReference type="GO" id="GO:0160147">
    <property type="term" value="F:tRNA pseudouridine(38-40) synthase activity"/>
    <property type="evidence" value="ECO:0007669"/>
    <property type="project" value="UniProtKB-EC"/>
</dbReference>
<dbReference type="CDD" id="cd02570">
    <property type="entry name" value="PseudoU_synth_EcTruA"/>
    <property type="match status" value="1"/>
</dbReference>
<dbReference type="Pfam" id="PF01416">
    <property type="entry name" value="PseudoU_synth_1"/>
    <property type="match status" value="2"/>
</dbReference>
<evidence type="ECO:0000256" key="6">
    <source>
        <dbReference type="PIRSR" id="PIRSR001430-2"/>
    </source>
</evidence>
<dbReference type="HAMAP" id="MF_00171">
    <property type="entry name" value="TruA"/>
    <property type="match status" value="1"/>
</dbReference>
<comment type="similarity">
    <text evidence="1 4 7">Belongs to the tRNA pseudouridine synthase TruA family.</text>
</comment>
<proteinExistence type="inferred from homology"/>
<dbReference type="InterPro" id="IPR020094">
    <property type="entry name" value="TruA/RsuA/RluB/E/F_N"/>
</dbReference>
<accession>A0A2U1K5X5</accession>